<proteinExistence type="predicted"/>
<dbReference type="HOGENOM" id="CLU_2690656_0_0_1"/>
<organism evidence="1 2">
    <name type="scientific">Megaselia scalaris</name>
    <name type="common">Humpbacked fly</name>
    <name type="synonym">Phora scalaris</name>
    <dbReference type="NCBI Taxonomy" id="36166"/>
    <lineage>
        <taxon>Eukaryota</taxon>
        <taxon>Metazoa</taxon>
        <taxon>Ecdysozoa</taxon>
        <taxon>Arthropoda</taxon>
        <taxon>Hexapoda</taxon>
        <taxon>Insecta</taxon>
        <taxon>Pterygota</taxon>
        <taxon>Neoptera</taxon>
        <taxon>Endopterygota</taxon>
        <taxon>Diptera</taxon>
        <taxon>Brachycera</taxon>
        <taxon>Muscomorpha</taxon>
        <taxon>Platypezoidea</taxon>
        <taxon>Phoridae</taxon>
        <taxon>Megaseliini</taxon>
        <taxon>Megaselia</taxon>
    </lineage>
</organism>
<reference evidence="2" key="1">
    <citation type="submission" date="2013-02" db="EMBL/GenBank/DDBJ databases">
        <authorList>
            <person name="Hughes D."/>
        </authorList>
    </citation>
    <scope>NUCLEOTIDE SEQUENCE</scope>
    <source>
        <strain>Durham</strain>
        <strain evidence="2">NC isolate 2 -- Noor lab</strain>
    </source>
</reference>
<protein>
    <submittedName>
        <fullName evidence="1">Uncharacterized protein</fullName>
    </submittedName>
</protein>
<evidence type="ECO:0000313" key="2">
    <source>
        <dbReference type="Proteomes" id="UP000015102"/>
    </source>
</evidence>
<dbReference type="EMBL" id="CAQQ02146663">
    <property type="status" value="NOT_ANNOTATED_CDS"/>
    <property type="molecule type" value="Genomic_DNA"/>
</dbReference>
<dbReference type="EnsemblMetazoa" id="MESCA000932-RA">
    <property type="protein sequence ID" value="MESCA000932-PA"/>
    <property type="gene ID" value="MESCA000932"/>
</dbReference>
<evidence type="ECO:0000313" key="1">
    <source>
        <dbReference type="EnsemblMetazoa" id="MESCA000932-PA"/>
    </source>
</evidence>
<dbReference type="AlphaFoldDB" id="T1GCC2"/>
<reference evidence="1" key="2">
    <citation type="submission" date="2015-06" db="UniProtKB">
        <authorList>
            <consortium name="EnsemblMetazoa"/>
        </authorList>
    </citation>
    <scope>IDENTIFICATION</scope>
</reference>
<dbReference type="EMBL" id="CAQQ02146662">
    <property type="status" value="NOT_ANNOTATED_CDS"/>
    <property type="molecule type" value="Genomic_DNA"/>
</dbReference>
<keyword evidence="2" id="KW-1185">Reference proteome</keyword>
<name>T1GCC2_MEGSC</name>
<accession>T1GCC2</accession>
<dbReference type="Proteomes" id="UP000015102">
    <property type="component" value="Unassembled WGS sequence"/>
</dbReference>
<sequence>MSPRVHVSIPDFTRISFSVPSLNLIVISGETQNSSYKPNNTARYSEFCKSSRSQGVSERFQTLQHITGTDYENS</sequence>